<dbReference type="EMBL" id="BSXV01004434">
    <property type="protein sequence ID" value="GMF00475.1"/>
    <property type="molecule type" value="Genomic_DNA"/>
</dbReference>
<name>A0ACB5U552_CANBO</name>
<keyword evidence="2" id="KW-1185">Reference proteome</keyword>
<proteinExistence type="predicted"/>
<organism evidence="1 2">
    <name type="scientific">Candida boidinii</name>
    <name type="common">Yeast</name>
    <dbReference type="NCBI Taxonomy" id="5477"/>
    <lineage>
        <taxon>Eukaryota</taxon>
        <taxon>Fungi</taxon>
        <taxon>Dikarya</taxon>
        <taxon>Ascomycota</taxon>
        <taxon>Saccharomycotina</taxon>
        <taxon>Pichiomycetes</taxon>
        <taxon>Pichiales</taxon>
        <taxon>Pichiaceae</taxon>
        <taxon>Ogataea</taxon>
        <taxon>Ogataea/Candida clade</taxon>
    </lineage>
</organism>
<reference evidence="1" key="1">
    <citation type="submission" date="2023-04" db="EMBL/GenBank/DDBJ databases">
        <title>Candida boidinii NBRC 1967.</title>
        <authorList>
            <person name="Ichikawa N."/>
            <person name="Sato H."/>
            <person name="Tonouchi N."/>
        </authorList>
    </citation>
    <scope>NUCLEOTIDE SEQUENCE</scope>
    <source>
        <strain evidence="1">NBRC 1967</strain>
    </source>
</reference>
<evidence type="ECO:0000313" key="2">
    <source>
        <dbReference type="Proteomes" id="UP001165101"/>
    </source>
</evidence>
<gene>
    <name evidence="1" type="ORF">Cboi01_000555800</name>
</gene>
<accession>A0ACB5U552</accession>
<sequence>MLKAISSVKQSFVVSSKRYATTVAVPQGAKVPETKMLNLLSRLDKFDNNTKIFNKLDDLYLLSQRKGFFNSSSNNLEFLSNNNNISNRINNLKNFNNLNKLITSSITSFPLPLPSSTNSSSSTSSSSITSSSTSALKQMKGLNDKLSSDSSFIMNNSSILSSSSSPFSSSMGPSSSSLNLGNSFSFGVNGGFNINRNNIAEQYLKTMFNLAKNDYELQDRIALILKQFENEDDFFFSYVLEFWLSGKDFNKSKNKKDGYDFPNLKNLDETNVI</sequence>
<protein>
    <submittedName>
        <fullName evidence="1">Unnamed protein product</fullName>
    </submittedName>
</protein>
<evidence type="ECO:0000313" key="1">
    <source>
        <dbReference type="EMBL" id="GMF00475.1"/>
    </source>
</evidence>
<comment type="caution">
    <text evidence="1">The sequence shown here is derived from an EMBL/GenBank/DDBJ whole genome shotgun (WGS) entry which is preliminary data.</text>
</comment>
<dbReference type="Proteomes" id="UP001165101">
    <property type="component" value="Unassembled WGS sequence"/>
</dbReference>